<dbReference type="AlphaFoldDB" id="A0A9W8TA02"/>
<protein>
    <submittedName>
        <fullName evidence="1">Uncharacterized protein</fullName>
    </submittedName>
</protein>
<keyword evidence="2" id="KW-1185">Reference proteome</keyword>
<proteinExistence type="predicted"/>
<organism evidence="1 2">
    <name type="scientific">Fusarium piperis</name>
    <dbReference type="NCBI Taxonomy" id="1435070"/>
    <lineage>
        <taxon>Eukaryota</taxon>
        <taxon>Fungi</taxon>
        <taxon>Dikarya</taxon>
        <taxon>Ascomycota</taxon>
        <taxon>Pezizomycotina</taxon>
        <taxon>Sordariomycetes</taxon>
        <taxon>Hypocreomycetidae</taxon>
        <taxon>Hypocreales</taxon>
        <taxon>Nectriaceae</taxon>
        <taxon>Fusarium</taxon>
        <taxon>Fusarium solani species complex</taxon>
    </lineage>
</organism>
<accession>A0A9W8TA02</accession>
<dbReference type="Proteomes" id="UP001140502">
    <property type="component" value="Unassembled WGS sequence"/>
</dbReference>
<comment type="caution">
    <text evidence="1">The sequence shown here is derived from an EMBL/GenBank/DDBJ whole genome shotgun (WGS) entry which is preliminary data.</text>
</comment>
<dbReference type="EMBL" id="JAPEUR010000522">
    <property type="protein sequence ID" value="KAJ4308503.1"/>
    <property type="molecule type" value="Genomic_DNA"/>
</dbReference>
<evidence type="ECO:0000313" key="2">
    <source>
        <dbReference type="Proteomes" id="UP001140502"/>
    </source>
</evidence>
<sequence>MADLGHVLSPDQLNLLFLQYQLDDPDDAGALPDDEVSQRLMDKSTFLFVTYAWLIKPAWMQR</sequence>
<name>A0A9W8TA02_9HYPO</name>
<gene>
    <name evidence="1" type="ORF">N0V84_012062</name>
</gene>
<evidence type="ECO:0000313" key="1">
    <source>
        <dbReference type="EMBL" id="KAJ4308503.1"/>
    </source>
</evidence>
<reference evidence="1" key="1">
    <citation type="submission" date="2022-10" db="EMBL/GenBank/DDBJ databases">
        <title>Tapping the CABI collections for fungal endophytes: first genome assemblies for Collariella, Neodidymelliopsis, Ascochyta clinopodiicola, Didymella pomorum, Didymosphaeria variabile, Neocosmospora piperis and Neocucurbitaria cava.</title>
        <authorList>
            <person name="Hill R."/>
        </authorList>
    </citation>
    <scope>NUCLEOTIDE SEQUENCE</scope>
    <source>
        <strain evidence="1">IMI 366586</strain>
    </source>
</reference>